<dbReference type="InterPro" id="IPR002142">
    <property type="entry name" value="Peptidase_S49"/>
</dbReference>
<evidence type="ECO:0000256" key="3">
    <source>
        <dbReference type="ARBA" id="ARBA00022670"/>
    </source>
</evidence>
<dbReference type="STRING" id="883158.HMPREF9140_01365"/>
<evidence type="ECO:0000256" key="5">
    <source>
        <dbReference type="ARBA" id="ARBA00022825"/>
    </source>
</evidence>
<comment type="caution">
    <text evidence="10">The sequence shown here is derived from an EMBL/GenBank/DDBJ whole genome shotgun (WGS) entry which is preliminary data.</text>
</comment>
<evidence type="ECO:0000256" key="8">
    <source>
        <dbReference type="SAM" id="Phobius"/>
    </source>
</evidence>
<keyword evidence="8" id="KW-1133">Transmembrane helix</keyword>
<dbReference type="PATRIC" id="fig|883158.3.peg.1364"/>
<keyword evidence="5" id="KW-0720">Serine protease</keyword>
<dbReference type="RefSeq" id="WP_006952805.1">
    <property type="nucleotide sequence ID" value="NZ_JH594522.1"/>
</dbReference>
<protein>
    <submittedName>
        <fullName evidence="10">Signal peptide peptidase SppA, 67K type</fullName>
    </submittedName>
</protein>
<feature type="active site" description="Nucleophile" evidence="7">
    <location>
        <position position="391"/>
    </location>
</feature>
<evidence type="ECO:0000256" key="7">
    <source>
        <dbReference type="PIRSR" id="PIRSR001217-1"/>
    </source>
</evidence>
<dbReference type="Gene3D" id="3.90.226.10">
    <property type="entry name" value="2-enoyl-CoA Hydratase, Chain A, domain 1"/>
    <property type="match status" value="3"/>
</dbReference>
<dbReference type="InterPro" id="IPR047217">
    <property type="entry name" value="S49_SppA_67K_type_N"/>
</dbReference>
<evidence type="ECO:0000256" key="1">
    <source>
        <dbReference type="ARBA" id="ARBA00004370"/>
    </source>
</evidence>
<evidence type="ECO:0000313" key="11">
    <source>
        <dbReference type="Proteomes" id="UP000016023"/>
    </source>
</evidence>
<dbReference type="NCBIfam" id="TIGR00705">
    <property type="entry name" value="SppA_67K"/>
    <property type="match status" value="1"/>
</dbReference>
<dbReference type="InterPro" id="IPR004635">
    <property type="entry name" value="Pept_S49_SppA"/>
</dbReference>
<evidence type="ECO:0000256" key="2">
    <source>
        <dbReference type="ARBA" id="ARBA00008683"/>
    </source>
</evidence>
<dbReference type="HOGENOM" id="CLU_008856_1_1_10"/>
<feature type="domain" description="Peptidase S49" evidence="9">
    <location>
        <begin position="123"/>
        <end position="277"/>
    </location>
</feature>
<dbReference type="GO" id="GO:0016020">
    <property type="term" value="C:membrane"/>
    <property type="evidence" value="ECO:0007669"/>
    <property type="project" value="UniProtKB-SubCell"/>
</dbReference>
<dbReference type="Gene3D" id="6.20.330.10">
    <property type="match status" value="1"/>
</dbReference>
<dbReference type="AlphaFoldDB" id="H1Q377"/>
<accession>H1Q377</accession>
<keyword evidence="11" id="KW-1185">Reference proteome</keyword>
<dbReference type="InterPro" id="IPR004634">
    <property type="entry name" value="Pept_S49_pIV"/>
</dbReference>
<dbReference type="InterPro" id="IPR029045">
    <property type="entry name" value="ClpP/crotonase-like_dom_sf"/>
</dbReference>
<keyword evidence="6 8" id="KW-0472">Membrane</keyword>
<dbReference type="InterPro" id="IPR047272">
    <property type="entry name" value="S49_SppA_C"/>
</dbReference>
<evidence type="ECO:0000259" key="9">
    <source>
        <dbReference type="Pfam" id="PF01343"/>
    </source>
</evidence>
<dbReference type="Pfam" id="PF01343">
    <property type="entry name" value="Peptidase_S49"/>
    <property type="match status" value="2"/>
</dbReference>
<feature type="transmembrane region" description="Helical" evidence="8">
    <location>
        <begin position="12"/>
        <end position="35"/>
    </location>
</feature>
<feature type="active site" description="Proton donor/acceptor" evidence="7">
    <location>
        <position position="191"/>
    </location>
</feature>
<evidence type="ECO:0000256" key="6">
    <source>
        <dbReference type="ARBA" id="ARBA00023136"/>
    </source>
</evidence>
<dbReference type="PIRSF" id="PIRSF001217">
    <property type="entry name" value="Protease_4_SppA"/>
    <property type="match status" value="1"/>
</dbReference>
<dbReference type="CDD" id="cd07018">
    <property type="entry name" value="S49_SppA_67K_type"/>
    <property type="match status" value="1"/>
</dbReference>
<comment type="similarity">
    <text evidence="2">Belongs to the peptidase S49 family.</text>
</comment>
<dbReference type="NCBIfam" id="TIGR00706">
    <property type="entry name" value="SppA_dom"/>
    <property type="match status" value="1"/>
</dbReference>
<evidence type="ECO:0000313" key="10">
    <source>
        <dbReference type="EMBL" id="EHO69491.1"/>
    </source>
</evidence>
<dbReference type="SUPFAM" id="SSF52096">
    <property type="entry name" value="ClpP/crotonase"/>
    <property type="match status" value="2"/>
</dbReference>
<reference evidence="10 11" key="1">
    <citation type="submission" date="2011-12" db="EMBL/GenBank/DDBJ databases">
        <title>The Genome Sequence of Prevotella micans F0438.</title>
        <authorList>
            <consortium name="The Broad Institute Genome Sequencing Platform"/>
            <person name="Earl A."/>
            <person name="Ward D."/>
            <person name="Feldgarden M."/>
            <person name="Gevers D."/>
            <person name="Izard J."/>
            <person name="Baranova O.V."/>
            <person name="Blanton J.M."/>
            <person name="Wade W.G."/>
            <person name="Dewhirst F.E."/>
            <person name="Young S.K."/>
            <person name="Zeng Q."/>
            <person name="Gargeya S."/>
            <person name="Fitzgerald M."/>
            <person name="Haas B."/>
            <person name="Abouelleil A."/>
            <person name="Alvarado L."/>
            <person name="Arachchi H.M."/>
            <person name="Berlin A."/>
            <person name="Chapman S.B."/>
            <person name="Gearin G."/>
            <person name="Goldberg J."/>
            <person name="Griggs A."/>
            <person name="Gujja S."/>
            <person name="Hansen M."/>
            <person name="Heiman D."/>
            <person name="Howarth C."/>
            <person name="Larimer J."/>
            <person name="Lui A."/>
            <person name="MacDonald P.J.P."/>
            <person name="McCowen C."/>
            <person name="Montmayeur A."/>
            <person name="Murphy C."/>
            <person name="Neiman D."/>
            <person name="Pearson M."/>
            <person name="Priest M."/>
            <person name="Roberts A."/>
            <person name="Saif S."/>
            <person name="Shea T."/>
            <person name="Sisk P."/>
            <person name="Stolte C."/>
            <person name="Sykes S."/>
            <person name="Wortman J."/>
            <person name="Nusbaum C."/>
            <person name="Birren B."/>
        </authorList>
    </citation>
    <scope>NUCLEOTIDE SEQUENCE [LARGE SCALE GENOMIC DNA]</scope>
    <source>
        <strain evidence="10 11">F0438</strain>
    </source>
</reference>
<keyword evidence="8" id="KW-0812">Transmembrane</keyword>
<dbReference type="GO" id="GO:0008236">
    <property type="term" value="F:serine-type peptidase activity"/>
    <property type="evidence" value="ECO:0007669"/>
    <property type="project" value="UniProtKB-KW"/>
</dbReference>
<comment type="subcellular location">
    <subcellularLocation>
        <location evidence="1">Membrane</location>
    </subcellularLocation>
</comment>
<keyword evidence="4" id="KW-0378">Hydrolase</keyword>
<dbReference type="PANTHER" id="PTHR33209:SF1">
    <property type="entry name" value="PEPTIDASE S49 DOMAIN-CONTAINING PROTEIN"/>
    <property type="match status" value="1"/>
</dbReference>
<sequence length="592" mass="65499">MKDFFKQVAATFVGLLIFSIISSIFIFIGLIGMSLSGSQSNTIKNNSVLVLNLSGSMNERVEDDFQAKITGQMTGQIGLDNLISGIRKAKNNDNIKGIYMEFGAFTADSYASMQAARNALEDFKKSGKWIVAYGDIYTQSNYYLASVADKIYLNPQGQIDWRGISAQRLFLKDLLAKFGVKMQVAKVGAYKSATEQFTGDKMSEADREQTTAYIGSIWKNILKEVSKARNLSTGKLNEYADSLITFAAAEDYLKMKLIDGTLYTDQIKNEIKKRLELKDSEDINQVSLADMADEPDDEAYSGDDQIAIYYAYGDIVDGAAGGFFSRKQNIDAQTVCKDLEKLKDDEKVKAVVFRINSGGGSAYASEQIWHYIVELRKAKPVVVSMGGMAASGGYYVSAPANWIIAEPTTITGSIGIFGMFPDVSGLLKEKLGVKFDEVGTNANSGFGTLSRPFNAEEIAYLERYIDRGYKLFRHRVAEGRGMTDQQVEKIAQGHVFSGEDALKIKLVDQLGGLDAAVKKAASLAKTKSIYTKSYPEPVNWLDQLLGEVRNESYLDDKLRAEFGTYYEAFSILKTINKQSAIQARLPYMLKIN</sequence>
<dbReference type="Proteomes" id="UP000016023">
    <property type="component" value="Unassembled WGS sequence"/>
</dbReference>
<keyword evidence="3" id="KW-0645">Protease</keyword>
<gene>
    <name evidence="10" type="ORF">HMPREF9140_01365</name>
</gene>
<proteinExistence type="inferred from homology"/>
<feature type="domain" description="Peptidase S49" evidence="9">
    <location>
        <begin position="375"/>
        <end position="526"/>
    </location>
</feature>
<dbReference type="PANTHER" id="PTHR33209">
    <property type="entry name" value="PROTEASE 4"/>
    <property type="match status" value="1"/>
</dbReference>
<organism evidence="10 11">
    <name type="scientific">Prevotella micans F0438</name>
    <dbReference type="NCBI Taxonomy" id="883158"/>
    <lineage>
        <taxon>Bacteria</taxon>
        <taxon>Pseudomonadati</taxon>
        <taxon>Bacteroidota</taxon>
        <taxon>Bacteroidia</taxon>
        <taxon>Bacteroidales</taxon>
        <taxon>Prevotellaceae</taxon>
        <taxon>Prevotella</taxon>
    </lineage>
</organism>
<dbReference type="eggNOG" id="COG0616">
    <property type="taxonomic scope" value="Bacteria"/>
</dbReference>
<dbReference type="GO" id="GO:0006465">
    <property type="term" value="P:signal peptide processing"/>
    <property type="evidence" value="ECO:0007669"/>
    <property type="project" value="InterPro"/>
</dbReference>
<dbReference type="EMBL" id="AGWK01000037">
    <property type="protein sequence ID" value="EHO69491.1"/>
    <property type="molecule type" value="Genomic_DNA"/>
</dbReference>
<evidence type="ECO:0000256" key="4">
    <source>
        <dbReference type="ARBA" id="ARBA00022801"/>
    </source>
</evidence>
<name>H1Q377_9BACT</name>
<dbReference type="CDD" id="cd07023">
    <property type="entry name" value="S49_Sppa_N_C"/>
    <property type="match status" value="1"/>
</dbReference>